<dbReference type="WBParaSite" id="ASIM_0001917401-mRNA-1">
    <property type="protein sequence ID" value="ASIM_0001917401-mRNA-1"/>
    <property type="gene ID" value="ASIM_0001917401"/>
</dbReference>
<dbReference type="AlphaFoldDB" id="A0A0M3KDW9"/>
<name>A0A0M3KDW9_ANISI</name>
<reference evidence="1" key="1">
    <citation type="submission" date="2017-02" db="UniProtKB">
        <authorList>
            <consortium name="WormBaseParasite"/>
        </authorList>
    </citation>
    <scope>IDENTIFICATION</scope>
</reference>
<proteinExistence type="predicted"/>
<sequence>LPLIFHRAVSSSMSNDYGGIDSDSERNLLEQQRRRRMQLHPPGRLLHLSVSNGSLVKRWTDYNEFDEIKLSGAVISDHMPYYVRKVLAMDSTANLLHDV</sequence>
<protein>
    <submittedName>
        <fullName evidence="1">START domain-containing protein</fullName>
    </submittedName>
</protein>
<evidence type="ECO:0000313" key="1">
    <source>
        <dbReference type="WBParaSite" id="ASIM_0001917401-mRNA-1"/>
    </source>
</evidence>
<accession>A0A0M3KDW9</accession>
<organism evidence="1">
    <name type="scientific">Anisakis simplex</name>
    <name type="common">Herring worm</name>
    <dbReference type="NCBI Taxonomy" id="6269"/>
    <lineage>
        <taxon>Eukaryota</taxon>
        <taxon>Metazoa</taxon>
        <taxon>Ecdysozoa</taxon>
        <taxon>Nematoda</taxon>
        <taxon>Chromadorea</taxon>
        <taxon>Rhabditida</taxon>
        <taxon>Spirurina</taxon>
        <taxon>Ascaridomorpha</taxon>
        <taxon>Ascaridoidea</taxon>
        <taxon>Anisakidae</taxon>
        <taxon>Anisakis</taxon>
        <taxon>Anisakis simplex complex</taxon>
    </lineage>
</organism>